<keyword evidence="2" id="KW-1185">Reference proteome</keyword>
<dbReference type="SUPFAM" id="SSF48371">
    <property type="entry name" value="ARM repeat"/>
    <property type="match status" value="1"/>
</dbReference>
<evidence type="ECO:0000313" key="1">
    <source>
        <dbReference type="EMBL" id="MDN5203052.1"/>
    </source>
</evidence>
<accession>A0ABT8KQM2</accession>
<dbReference type="Gene3D" id="1.25.10.10">
    <property type="entry name" value="Leucine-rich Repeat Variant"/>
    <property type="match status" value="1"/>
</dbReference>
<sequence length="209" mass="24241">MNVLNKLASTMGRRDEVPNQKLAEEITVRENHKAIEELFYLIDQHEDRKVHHDCIKVLYEIGERKPALISKHIKRFIDLLANKNNRLVWGAMTALDTITKEVPDQVYANLPKILRAMKEGSVITKDHGIGILIKLSCLNKYKAEVSHLLFEQLMICIPKQLPMYAERSFIAIDKTNQEDFVKILDTRLTELEKDSQIKRVEKVIKKLIV</sequence>
<evidence type="ECO:0000313" key="2">
    <source>
        <dbReference type="Proteomes" id="UP001172082"/>
    </source>
</evidence>
<protein>
    <recommendedName>
        <fullName evidence="3">HEAT repeat domain-containing protein</fullName>
    </recommendedName>
</protein>
<name>A0ABT8KQM2_9BACT</name>
<gene>
    <name evidence="1" type="ORF">QQ008_16810</name>
</gene>
<organism evidence="1 2">
    <name type="scientific">Splendidivirga corallicola</name>
    <dbReference type="NCBI Taxonomy" id="3051826"/>
    <lineage>
        <taxon>Bacteria</taxon>
        <taxon>Pseudomonadati</taxon>
        <taxon>Bacteroidota</taxon>
        <taxon>Cytophagia</taxon>
        <taxon>Cytophagales</taxon>
        <taxon>Splendidivirgaceae</taxon>
        <taxon>Splendidivirga</taxon>
    </lineage>
</organism>
<dbReference type="InterPro" id="IPR011989">
    <property type="entry name" value="ARM-like"/>
</dbReference>
<dbReference type="InterPro" id="IPR016024">
    <property type="entry name" value="ARM-type_fold"/>
</dbReference>
<evidence type="ECO:0008006" key="3">
    <source>
        <dbReference type="Google" id="ProtNLM"/>
    </source>
</evidence>
<comment type="caution">
    <text evidence="1">The sequence shown here is derived from an EMBL/GenBank/DDBJ whole genome shotgun (WGS) entry which is preliminary data.</text>
</comment>
<dbReference type="Proteomes" id="UP001172082">
    <property type="component" value="Unassembled WGS sequence"/>
</dbReference>
<reference evidence="1" key="1">
    <citation type="submission" date="2023-06" db="EMBL/GenBank/DDBJ databases">
        <title>Genomic of Parafulvivirga corallium.</title>
        <authorList>
            <person name="Wang G."/>
        </authorList>
    </citation>
    <scope>NUCLEOTIDE SEQUENCE</scope>
    <source>
        <strain evidence="1">BMA10</strain>
    </source>
</reference>
<proteinExistence type="predicted"/>
<dbReference type="EMBL" id="JAUJEA010000006">
    <property type="protein sequence ID" value="MDN5203052.1"/>
    <property type="molecule type" value="Genomic_DNA"/>
</dbReference>
<dbReference type="RefSeq" id="WP_346753074.1">
    <property type="nucleotide sequence ID" value="NZ_JAUJEA010000006.1"/>
</dbReference>